<dbReference type="Pfam" id="PF17829">
    <property type="entry name" value="GH115_C"/>
    <property type="match status" value="1"/>
</dbReference>
<dbReference type="AlphaFoldDB" id="A0A167X5J0"/>
<keyword evidence="1" id="KW-0378">Hydrolase</keyword>
<reference evidence="4 5" key="1">
    <citation type="journal article" date="2016" name="Genome Biol. Evol.">
        <title>Divergent and convergent evolution of fungal pathogenicity.</title>
        <authorList>
            <person name="Shang Y."/>
            <person name="Xiao G."/>
            <person name="Zheng P."/>
            <person name="Cen K."/>
            <person name="Zhan S."/>
            <person name="Wang C."/>
        </authorList>
    </citation>
    <scope>NUCLEOTIDE SEQUENCE [LARGE SCALE GENOMIC DNA]</scope>
    <source>
        <strain evidence="4 5">RCEF 264</strain>
    </source>
</reference>
<feature type="domain" description="Gylcosyl hydrolase 115 C-terminal" evidence="3">
    <location>
        <begin position="880"/>
        <end position="1076"/>
    </location>
</feature>
<proteinExistence type="predicted"/>
<comment type="caution">
    <text evidence="4">The sequence shown here is derived from an EMBL/GenBank/DDBJ whole genome shotgun (WGS) entry which is preliminary data.</text>
</comment>
<dbReference type="Gene3D" id="2.60.120.1620">
    <property type="match status" value="1"/>
</dbReference>
<dbReference type="InterPro" id="IPR041437">
    <property type="entry name" value="GH115_C"/>
</dbReference>
<dbReference type="STRING" id="1081102.A0A167X5J0"/>
<dbReference type="OrthoDB" id="4849794at2759"/>
<evidence type="ECO:0000313" key="4">
    <source>
        <dbReference type="EMBL" id="OAA64554.1"/>
    </source>
</evidence>
<protein>
    <recommendedName>
        <fullName evidence="3">Gylcosyl hydrolase 115 C-terminal domain-containing protein</fullName>
    </recommendedName>
</protein>
<gene>
    <name evidence="4" type="ORF">SPI_03201</name>
</gene>
<evidence type="ECO:0000256" key="2">
    <source>
        <dbReference type="SAM" id="MobiDB-lite"/>
    </source>
</evidence>
<keyword evidence="5" id="KW-1185">Reference proteome</keyword>
<evidence type="ECO:0000256" key="1">
    <source>
        <dbReference type="ARBA" id="ARBA00022801"/>
    </source>
</evidence>
<dbReference type="InterPro" id="IPR029018">
    <property type="entry name" value="Hex-like_dom2"/>
</dbReference>
<dbReference type="PANTHER" id="PTHR37842:SF2">
    <property type="entry name" value="GYLCOSYL HYDROLASE 115 C-TERMINAL DOMAIN-CONTAINING PROTEIN"/>
    <property type="match status" value="1"/>
</dbReference>
<dbReference type="InterPro" id="IPR031924">
    <property type="entry name" value="GH115"/>
</dbReference>
<dbReference type="Gene3D" id="1.20.58.2150">
    <property type="match status" value="1"/>
</dbReference>
<evidence type="ECO:0000259" key="3">
    <source>
        <dbReference type="Pfam" id="PF17829"/>
    </source>
</evidence>
<organism evidence="4 5">
    <name type="scientific">Niveomyces insectorum RCEF 264</name>
    <dbReference type="NCBI Taxonomy" id="1081102"/>
    <lineage>
        <taxon>Eukaryota</taxon>
        <taxon>Fungi</taxon>
        <taxon>Dikarya</taxon>
        <taxon>Ascomycota</taxon>
        <taxon>Pezizomycotina</taxon>
        <taxon>Sordariomycetes</taxon>
        <taxon>Hypocreomycetidae</taxon>
        <taxon>Hypocreales</taxon>
        <taxon>Cordycipitaceae</taxon>
        <taxon>Niveomyces</taxon>
    </lineage>
</organism>
<dbReference type="Gene3D" id="3.20.20.520">
    <property type="entry name" value="Glycosyl hydrolase family 115"/>
    <property type="match status" value="1"/>
</dbReference>
<dbReference type="GO" id="GO:0016787">
    <property type="term" value="F:hydrolase activity"/>
    <property type="evidence" value="ECO:0007669"/>
    <property type="project" value="UniProtKB-KW"/>
</dbReference>
<dbReference type="InterPro" id="IPR042301">
    <property type="entry name" value="GH115_sf"/>
</dbReference>
<dbReference type="EMBL" id="AZHD01000004">
    <property type="protein sequence ID" value="OAA64554.1"/>
    <property type="molecule type" value="Genomic_DNA"/>
</dbReference>
<evidence type="ECO:0000313" key="5">
    <source>
        <dbReference type="Proteomes" id="UP000076874"/>
    </source>
</evidence>
<feature type="region of interest" description="Disordered" evidence="2">
    <location>
        <begin position="960"/>
        <end position="1002"/>
    </location>
</feature>
<accession>A0A167X5J0</accession>
<dbReference type="Gene3D" id="3.30.379.10">
    <property type="entry name" value="Chitobiase/beta-hexosaminidase domain 2-like"/>
    <property type="match status" value="1"/>
</dbReference>
<dbReference type="Proteomes" id="UP000076874">
    <property type="component" value="Unassembled WGS sequence"/>
</dbReference>
<feature type="compositionally biased region" description="Low complexity" evidence="2">
    <location>
        <begin position="983"/>
        <end position="997"/>
    </location>
</feature>
<dbReference type="PANTHER" id="PTHR37842">
    <property type="match status" value="1"/>
</dbReference>
<sequence>MGRKRDNKRTGSRSGSSWSALIVLLPTLLFGLGTIAGSVIPGSDLFAFSVDNDGNGGTSNLFQLADFAAGLTPDIYVDPNDWPGVLRVADDLATDFGRVLGGLNATVVTGDWNWLGENSTGSGNNNSTARSRPAIVLGTLGRSSLLDGLAATSRGGGGGGGLDPTVFPSIQGKWETYTYQVVDKPWPGQAAAFVIAGSDRRGAVFGAYGVSEQIGVSPWYWWADVPSTQRTAIYVRRRGHATADNEDGSQTTAARRVFGPPSVKYRGIFFNDESPCLTGWGHATFKDSQYGSPFVAAFYRRVFELILRLRGNYLWPAMWSSMFYLDDAANGPTADLYGVFMGTSHHEPMARADKEQNRFLRGGAWDWRSNKAGVQAFMREGAARSRNWSTVYTLGMRGSGDAASATLTPAALEEVIGWQQATLVTELGRELAAIPQQWVMYKEVPGYWQNGKMNVSDDVTLLWSDDNRGNIQRVPLANETARRGGAGMYYHFDYVGSPRNYKWINTIQLQKTWEQMTLAHQRGVQAIWLTNVGDLKGLELPTAHIMALAWDVASFRDPDSTRQWLTEWCGRQFGPAAAANASAIMTAYGMLVARRKYEDLDMTPFAFSTANYDEAERNYDAWAQLAAHAQAVYDHSVPAAAQAAFFELVLHPVLAGKTVVEIYTKTALGSKYAGEHRASTNDLAAAVQAAFAADKALKTRYHTLLNGKWNHVMDQVHLGYTSWQDPSTDTIPRLSYLGGGGAGAGATSSSLLGVAVQGGTTVYPAATTLTLGTVTPYTPAASQRWLDVFLRANGTVGYQITANETYVAVSHAEGTLASPVRNGRTSDVRALVTVDWPAAPSGRSVVALTVHTDDGGGGGGGGATVLVPLDKTRVPAGFHGHVEADGVVSMEAAHHATTPTNSSYLDLPDYGRTHSGVKLGPRTPSQQPGAGPVLTYPFYTFDAVAGTAAPALTVYLSPSENANPASPNRYAFSIDGDNDDGTDTSNSNSSSSSSSSSPTQKLTVVQPVPLASAGSEPSGWSDAVTAGAYVKTTKLATALAPGPHVLRVWLLEPTMVLTKLVLDVGGLKTSALGPPESVQV</sequence>
<name>A0A167X5J0_9HYPO</name>
<dbReference type="Pfam" id="PF15979">
    <property type="entry name" value="Glyco_hydro_115"/>
    <property type="match status" value="1"/>
</dbReference>